<feature type="transmembrane region" description="Helical" evidence="1">
    <location>
        <begin position="6"/>
        <end position="26"/>
    </location>
</feature>
<dbReference type="eggNOG" id="COG2165">
    <property type="taxonomic scope" value="Bacteria"/>
</dbReference>
<keyword evidence="3" id="KW-1185">Reference proteome</keyword>
<organism evidence="2 3">
    <name type="scientific">Deferribacter desulfuricans (strain DSM 14783 / JCM 11476 / NBRC 101012 / SSM1)</name>
    <dbReference type="NCBI Taxonomy" id="639282"/>
    <lineage>
        <taxon>Bacteria</taxon>
        <taxon>Pseudomonadati</taxon>
        <taxon>Deferribacterota</taxon>
        <taxon>Deferribacteres</taxon>
        <taxon>Deferribacterales</taxon>
        <taxon>Deferribacteraceae</taxon>
        <taxon>Deferribacter</taxon>
    </lineage>
</organism>
<keyword evidence="1" id="KW-0812">Transmembrane</keyword>
<proteinExistence type="predicted"/>
<dbReference type="AlphaFoldDB" id="D3PDN8"/>
<dbReference type="KEGG" id="ddf:DEFDS_1243"/>
<keyword evidence="1" id="KW-1133">Transmembrane helix</keyword>
<evidence type="ECO:0000313" key="3">
    <source>
        <dbReference type="Proteomes" id="UP000001520"/>
    </source>
</evidence>
<accession>D3PDN8</accession>
<protein>
    <submittedName>
        <fullName evidence="2">Uncharacterized protein</fullName>
    </submittedName>
</protein>
<dbReference type="SUPFAM" id="SSF54523">
    <property type="entry name" value="Pili subunits"/>
    <property type="match status" value="1"/>
</dbReference>
<dbReference type="HOGENOM" id="CLU_098637_3_2_0"/>
<name>D3PDN8_DEFDS</name>
<dbReference type="Pfam" id="PF07963">
    <property type="entry name" value="N_methyl"/>
    <property type="match status" value="1"/>
</dbReference>
<dbReference type="RefSeq" id="WP_013007958.1">
    <property type="nucleotide sequence ID" value="NC_013939.1"/>
</dbReference>
<evidence type="ECO:0000256" key="1">
    <source>
        <dbReference type="SAM" id="Phobius"/>
    </source>
</evidence>
<dbReference type="OrthoDB" id="5902365at2"/>
<dbReference type="NCBIfam" id="TIGR02532">
    <property type="entry name" value="IV_pilin_GFxxxE"/>
    <property type="match status" value="1"/>
</dbReference>
<dbReference type="EMBL" id="AP011529">
    <property type="protein sequence ID" value="BAI80711.1"/>
    <property type="molecule type" value="Genomic_DNA"/>
</dbReference>
<dbReference type="Proteomes" id="UP000001520">
    <property type="component" value="Chromosome"/>
</dbReference>
<reference evidence="2 3" key="1">
    <citation type="journal article" date="2010" name="DNA Res.">
        <title>Bacterial lifestyle in a deep-sea hydrothermal vent chimney revealed by the genome sequence of the thermophilic bacterium Deferribacter desulfuricans SSM1.</title>
        <authorList>
            <person name="Takaki Y."/>
            <person name="Shimamura S."/>
            <person name="Nakagawa S."/>
            <person name="Fukuhara Y."/>
            <person name="Horikawa H."/>
            <person name="Ankai A."/>
            <person name="Harada T."/>
            <person name="Hosoyama A."/>
            <person name="Oguchi A."/>
            <person name="Fukui S."/>
            <person name="Fujita N."/>
            <person name="Takami H."/>
            <person name="Takai K."/>
        </authorList>
    </citation>
    <scope>NUCLEOTIDE SEQUENCE [LARGE SCALE GENOMIC DNA]</scope>
    <source>
        <strain evidence="3">DSM 14783 / JCM 11476 / NBRC 101012 / SSM1</strain>
    </source>
</reference>
<dbReference type="Gene3D" id="3.30.700.10">
    <property type="entry name" value="Glycoprotein, Type 4 Pilin"/>
    <property type="match status" value="1"/>
</dbReference>
<gene>
    <name evidence="2" type="ordered locus">DEFDS_1243</name>
</gene>
<sequence length="151" mass="16237">MDKKGFTLIELVIVIVILGILAAVAVPKFANLSKDAKISVVKGLGGAVNAAKDIVRAKWLILDNQSADNVTVDGKTIKVNSKGYPTADADGIAKAVDYDKDKFDNKSDSNAFIFYYKGTTASAYNNVECGVVYKENDDNSTEVKIYTDGCE</sequence>
<keyword evidence="1" id="KW-0472">Membrane</keyword>
<dbReference type="InterPro" id="IPR045584">
    <property type="entry name" value="Pilin-like"/>
</dbReference>
<dbReference type="PROSITE" id="PS00409">
    <property type="entry name" value="PROKAR_NTER_METHYL"/>
    <property type="match status" value="1"/>
</dbReference>
<dbReference type="InterPro" id="IPR012902">
    <property type="entry name" value="N_methyl_site"/>
</dbReference>
<dbReference type="STRING" id="639282.DEFDS_1243"/>
<evidence type="ECO:0000313" key="2">
    <source>
        <dbReference type="EMBL" id="BAI80711.1"/>
    </source>
</evidence>